<evidence type="ECO:0000313" key="2">
    <source>
        <dbReference type="Proteomes" id="UP000315128"/>
    </source>
</evidence>
<organism evidence="1 2">
    <name type="scientific">Lactococcus protaetiae</name>
    <dbReference type="NCBI Taxonomy" id="2592653"/>
    <lineage>
        <taxon>Bacteria</taxon>
        <taxon>Bacillati</taxon>
        <taxon>Bacillota</taxon>
        <taxon>Bacilli</taxon>
        <taxon>Lactobacillales</taxon>
        <taxon>Streptococcaceae</taxon>
        <taxon>Lactococcus</taxon>
    </lineage>
</organism>
<gene>
    <name evidence="1" type="ORF">FLP15_05690</name>
</gene>
<accession>A0A514Z899</accession>
<keyword evidence="2" id="KW-1185">Reference proteome</keyword>
<proteinExistence type="predicted"/>
<protein>
    <submittedName>
        <fullName evidence="1">Uncharacterized protein</fullName>
    </submittedName>
</protein>
<sequence length="88" mass="10655">MKLSSQCFQAEKECREIYVRFETSRCLDWDKSQALREAYDKAILSLKHLKELYPNLYKIYKTYEIKITGSYNNAVIFLWNERKNKNYA</sequence>
<dbReference type="EMBL" id="CP041356">
    <property type="protein sequence ID" value="QDK70737.1"/>
    <property type="molecule type" value="Genomic_DNA"/>
</dbReference>
<dbReference type="Proteomes" id="UP000315128">
    <property type="component" value="Chromosome"/>
</dbReference>
<reference evidence="1 2" key="1">
    <citation type="submission" date="2019-07" db="EMBL/GenBank/DDBJ databases">
        <title>Genome sequencing of KACC 19320.</title>
        <authorList>
            <person name="Heo J."/>
            <person name="Kim S.-J."/>
            <person name="Kim J.-S."/>
            <person name="Hong S.-B."/>
            <person name="Kwon S.-W."/>
        </authorList>
    </citation>
    <scope>NUCLEOTIDE SEQUENCE [LARGE SCALE GENOMIC DNA]</scope>
    <source>
        <strain evidence="1 2">KACC 19320</strain>
    </source>
</reference>
<dbReference type="KEGG" id="lack:FLP15_05690"/>
<evidence type="ECO:0000313" key="1">
    <source>
        <dbReference type="EMBL" id="QDK70737.1"/>
    </source>
</evidence>
<dbReference type="AlphaFoldDB" id="A0A514Z899"/>
<name>A0A514Z899_9LACT</name>
<dbReference type="RefSeq" id="WP_142766324.1">
    <property type="nucleotide sequence ID" value="NZ_CP041356.1"/>
</dbReference>